<dbReference type="RefSeq" id="WP_169945300.1">
    <property type="nucleotide sequence ID" value="NZ_CP053015.1"/>
</dbReference>
<protein>
    <submittedName>
        <fullName evidence="12">PDZ domain-containing protein</fullName>
    </submittedName>
</protein>
<dbReference type="AlphaFoldDB" id="A0A6M4AW47"/>
<evidence type="ECO:0000256" key="2">
    <source>
        <dbReference type="ARBA" id="ARBA00022448"/>
    </source>
</evidence>
<evidence type="ECO:0000256" key="10">
    <source>
        <dbReference type="SAM" id="Phobius"/>
    </source>
</evidence>
<keyword evidence="7 10" id="KW-1133">Transmembrane helix</keyword>
<evidence type="ECO:0000256" key="8">
    <source>
        <dbReference type="ARBA" id="ARBA00023136"/>
    </source>
</evidence>
<feature type="domain" description="PDZ" evidence="11">
    <location>
        <begin position="195"/>
        <end position="267"/>
    </location>
</feature>
<dbReference type="SUPFAM" id="SSF50156">
    <property type="entry name" value="PDZ domain-like"/>
    <property type="match status" value="1"/>
</dbReference>
<dbReference type="Proteomes" id="UP000503018">
    <property type="component" value="Chromosome"/>
</dbReference>
<feature type="transmembrane region" description="Helical" evidence="10">
    <location>
        <begin position="21"/>
        <end position="44"/>
    </location>
</feature>
<evidence type="ECO:0000259" key="11">
    <source>
        <dbReference type="PROSITE" id="PS50106"/>
    </source>
</evidence>
<dbReference type="InterPro" id="IPR036034">
    <property type="entry name" value="PDZ_sf"/>
</dbReference>
<dbReference type="KEGG" id="slan:GV829_07095"/>
<evidence type="ECO:0000256" key="9">
    <source>
        <dbReference type="SAM" id="MobiDB-lite"/>
    </source>
</evidence>
<name>A0A6M4AW47_9SPHN</name>
<keyword evidence="3" id="KW-1003">Cell membrane</keyword>
<dbReference type="Pfam" id="PF11356">
    <property type="entry name" value="T2SSC"/>
    <property type="match status" value="1"/>
</dbReference>
<evidence type="ECO:0000256" key="7">
    <source>
        <dbReference type="ARBA" id="ARBA00022989"/>
    </source>
</evidence>
<keyword evidence="5 10" id="KW-0812">Transmembrane</keyword>
<keyword evidence="2" id="KW-0813">Transport</keyword>
<dbReference type="SMART" id="SM00228">
    <property type="entry name" value="PDZ"/>
    <property type="match status" value="1"/>
</dbReference>
<gene>
    <name evidence="12" type="ORF">GV829_07095</name>
</gene>
<comment type="subcellular location">
    <subcellularLocation>
        <location evidence="1">Cell inner membrane</location>
    </subcellularLocation>
</comment>
<dbReference type="InterPro" id="IPR041489">
    <property type="entry name" value="PDZ_6"/>
</dbReference>
<accession>A0A6M4AW47</accession>
<evidence type="ECO:0000256" key="6">
    <source>
        <dbReference type="ARBA" id="ARBA00022927"/>
    </source>
</evidence>
<dbReference type="Gene3D" id="2.30.42.10">
    <property type="match status" value="1"/>
</dbReference>
<dbReference type="GO" id="GO:0005886">
    <property type="term" value="C:plasma membrane"/>
    <property type="evidence" value="ECO:0007669"/>
    <property type="project" value="UniProtKB-SubCell"/>
</dbReference>
<evidence type="ECO:0000256" key="5">
    <source>
        <dbReference type="ARBA" id="ARBA00022692"/>
    </source>
</evidence>
<organism evidence="12 13">
    <name type="scientific">Sphingomonas lacunae</name>
    <dbReference type="NCBI Taxonomy" id="2698828"/>
    <lineage>
        <taxon>Bacteria</taxon>
        <taxon>Pseudomonadati</taxon>
        <taxon>Pseudomonadota</taxon>
        <taxon>Alphaproteobacteria</taxon>
        <taxon>Sphingomonadales</taxon>
        <taxon>Sphingomonadaceae</taxon>
        <taxon>Sphingomonas</taxon>
    </lineage>
</organism>
<evidence type="ECO:0000256" key="1">
    <source>
        <dbReference type="ARBA" id="ARBA00004533"/>
    </source>
</evidence>
<keyword evidence="4" id="KW-0997">Cell inner membrane</keyword>
<reference evidence="12 13" key="1">
    <citation type="submission" date="2020-01" db="EMBL/GenBank/DDBJ databases">
        <title>Sphingomonas sp. strain CSW-10.</title>
        <authorList>
            <person name="Chen W.-M."/>
        </authorList>
    </citation>
    <scope>NUCLEOTIDE SEQUENCE [LARGE SCALE GENOMIC DNA]</scope>
    <source>
        <strain evidence="12 13">CSW-10</strain>
    </source>
</reference>
<dbReference type="EMBL" id="CP053015">
    <property type="protein sequence ID" value="QJQ32249.1"/>
    <property type="molecule type" value="Genomic_DNA"/>
</dbReference>
<evidence type="ECO:0000313" key="12">
    <source>
        <dbReference type="EMBL" id="QJQ32249.1"/>
    </source>
</evidence>
<dbReference type="PROSITE" id="PS50106">
    <property type="entry name" value="PDZ"/>
    <property type="match status" value="1"/>
</dbReference>
<sequence length="281" mass="28527">MVMTINQRLRQRLGSLRASPGGWLIAALSLVLIIQCARLVFVLITPATPVGAWQPRQPVDMPADAKADLFARVDPFYRSVAPTEAGSTTVTSLQLQLFGVRIDGGGGSAIIAGGDGIQKSIGVGEDIQPGVRLRSVHFDHVAIDNGGKIELLYLDQGQATASAPASADSPAGTPTTAIPAPQAGAPLSAAALRSGLALSPRTIGNRVTGISVAQQGDGTTFAAAGLRAGDVIRAVNGRPITSAADISAISAQLAPGARLSLDVERGAGTVPIAITIPNGNP</sequence>
<feature type="region of interest" description="Disordered" evidence="9">
    <location>
        <begin position="162"/>
        <end position="182"/>
    </location>
</feature>
<keyword evidence="8 10" id="KW-0472">Membrane</keyword>
<dbReference type="Pfam" id="PF17820">
    <property type="entry name" value="PDZ_6"/>
    <property type="match status" value="1"/>
</dbReference>
<proteinExistence type="predicted"/>
<keyword evidence="13" id="KW-1185">Reference proteome</keyword>
<dbReference type="InterPro" id="IPR001478">
    <property type="entry name" value="PDZ"/>
</dbReference>
<dbReference type="Gene3D" id="2.30.30.830">
    <property type="match status" value="1"/>
</dbReference>
<evidence type="ECO:0000256" key="4">
    <source>
        <dbReference type="ARBA" id="ARBA00022519"/>
    </source>
</evidence>
<keyword evidence="6" id="KW-0653">Protein transport</keyword>
<dbReference type="InterPro" id="IPR024961">
    <property type="entry name" value="T2SS_GspC_N"/>
</dbReference>
<dbReference type="GO" id="GO:0015031">
    <property type="term" value="P:protein transport"/>
    <property type="evidence" value="ECO:0007669"/>
    <property type="project" value="UniProtKB-KW"/>
</dbReference>
<evidence type="ECO:0000313" key="13">
    <source>
        <dbReference type="Proteomes" id="UP000503018"/>
    </source>
</evidence>
<evidence type="ECO:0000256" key="3">
    <source>
        <dbReference type="ARBA" id="ARBA00022475"/>
    </source>
</evidence>